<organism evidence="15 16">
    <name type="scientific">Chloracidobacterium sp. N</name>
    <dbReference type="NCBI Taxonomy" id="2821540"/>
    <lineage>
        <taxon>Bacteria</taxon>
        <taxon>Pseudomonadati</taxon>
        <taxon>Acidobacteriota</taxon>
        <taxon>Terriglobia</taxon>
        <taxon>Terriglobales</taxon>
        <taxon>Acidobacteriaceae</taxon>
        <taxon>Chloracidobacterium</taxon>
        <taxon>Chloracidobacterium aggregatum</taxon>
    </lineage>
</organism>
<dbReference type="InterPro" id="IPR036615">
    <property type="entry name" value="Mur_ligase_C_dom_sf"/>
</dbReference>
<dbReference type="InterPro" id="IPR000713">
    <property type="entry name" value="Mur_ligase_N"/>
</dbReference>
<reference evidence="15 16" key="1">
    <citation type="submission" date="2021-03" db="EMBL/GenBank/DDBJ databases">
        <title>Genomic and phenotypic characterization of Chloracidobacterium isolates provides evidence for multiple species.</title>
        <authorList>
            <person name="Saini M.K."/>
            <person name="Costas A.M.G."/>
            <person name="Tank M."/>
            <person name="Bryant D.A."/>
        </authorList>
    </citation>
    <scope>NUCLEOTIDE SEQUENCE [LARGE SCALE GENOMIC DNA]</scope>
    <source>
        <strain evidence="15 16">N</strain>
    </source>
</reference>
<evidence type="ECO:0000256" key="11">
    <source>
        <dbReference type="RuleBase" id="RU004136"/>
    </source>
</evidence>
<keyword evidence="6 10" id="KW-0133">Cell shape</keyword>
<dbReference type="Pfam" id="PF01225">
    <property type="entry name" value="Mur_ligase"/>
    <property type="match status" value="1"/>
</dbReference>
<evidence type="ECO:0000256" key="1">
    <source>
        <dbReference type="ARBA" id="ARBA00022490"/>
    </source>
</evidence>
<dbReference type="Pfam" id="PF08245">
    <property type="entry name" value="Mur_ligase_M"/>
    <property type="match status" value="1"/>
</dbReference>
<feature type="domain" description="Mur ligase N-terminal catalytic" evidence="12">
    <location>
        <begin position="27"/>
        <end position="97"/>
    </location>
</feature>
<keyword evidence="5 10" id="KW-0067">ATP-binding</keyword>
<dbReference type="SUPFAM" id="SSF53244">
    <property type="entry name" value="MurD-like peptide ligases, peptide-binding domain"/>
    <property type="match status" value="1"/>
</dbReference>
<comment type="similarity">
    <text evidence="10">Belongs to the MurCDEF family. MurF subfamily.</text>
</comment>
<accession>A0ABX8B4M7</accession>
<keyword evidence="8 10" id="KW-0131">Cell cycle</keyword>
<dbReference type="Pfam" id="PF02875">
    <property type="entry name" value="Mur_ligase_C"/>
    <property type="match status" value="1"/>
</dbReference>
<dbReference type="InterPro" id="IPR013221">
    <property type="entry name" value="Mur_ligase_cen"/>
</dbReference>
<feature type="domain" description="Mur ligase C-terminal" evidence="13">
    <location>
        <begin position="337"/>
        <end position="460"/>
    </location>
</feature>
<dbReference type="Proteomes" id="UP000677668">
    <property type="component" value="Chromosome 1"/>
</dbReference>
<evidence type="ECO:0000313" key="15">
    <source>
        <dbReference type="EMBL" id="QUV94454.1"/>
    </source>
</evidence>
<evidence type="ECO:0000256" key="7">
    <source>
        <dbReference type="ARBA" id="ARBA00022984"/>
    </source>
</evidence>
<evidence type="ECO:0000256" key="2">
    <source>
        <dbReference type="ARBA" id="ARBA00022598"/>
    </source>
</evidence>
<comment type="subcellular location">
    <subcellularLocation>
        <location evidence="10 11">Cytoplasm</location>
    </subcellularLocation>
</comment>
<keyword evidence="2 10" id="KW-0436">Ligase</keyword>
<dbReference type="InterPro" id="IPR036565">
    <property type="entry name" value="Mur-like_cat_sf"/>
</dbReference>
<comment type="catalytic activity">
    <reaction evidence="10 11">
        <text>D-alanyl-D-alanine + UDP-N-acetyl-alpha-D-muramoyl-L-alanyl-gamma-D-glutamyl-meso-2,6-diaminopimelate + ATP = UDP-N-acetyl-alpha-D-muramoyl-L-alanyl-gamma-D-glutamyl-meso-2,6-diaminopimeloyl-D-alanyl-D-alanine + ADP + phosphate + H(+)</text>
        <dbReference type="Rhea" id="RHEA:28374"/>
        <dbReference type="ChEBI" id="CHEBI:15378"/>
        <dbReference type="ChEBI" id="CHEBI:30616"/>
        <dbReference type="ChEBI" id="CHEBI:43474"/>
        <dbReference type="ChEBI" id="CHEBI:57822"/>
        <dbReference type="ChEBI" id="CHEBI:61386"/>
        <dbReference type="ChEBI" id="CHEBI:83905"/>
        <dbReference type="ChEBI" id="CHEBI:456216"/>
        <dbReference type="EC" id="6.3.2.10"/>
    </reaction>
</comment>
<keyword evidence="1 10" id="KW-0963">Cytoplasm</keyword>
<protein>
    <recommendedName>
        <fullName evidence="10 11">UDP-N-acetylmuramoyl-tripeptide--D-alanyl-D-alanine ligase</fullName>
        <ecNumber evidence="10 11">6.3.2.10</ecNumber>
    </recommendedName>
    <alternativeName>
        <fullName evidence="10">D-alanyl-D-alanine-adding enzyme</fullName>
    </alternativeName>
</protein>
<evidence type="ECO:0000259" key="13">
    <source>
        <dbReference type="Pfam" id="PF02875"/>
    </source>
</evidence>
<keyword evidence="4 10" id="KW-0547">Nucleotide-binding</keyword>
<dbReference type="PANTHER" id="PTHR43024:SF1">
    <property type="entry name" value="UDP-N-ACETYLMURAMOYL-TRIPEPTIDE--D-ALANYL-D-ALANINE LIGASE"/>
    <property type="match status" value="1"/>
</dbReference>
<evidence type="ECO:0000256" key="6">
    <source>
        <dbReference type="ARBA" id="ARBA00022960"/>
    </source>
</evidence>
<dbReference type="EC" id="6.3.2.10" evidence="10 11"/>
<sequence length="473" mass="50280">MTLADLADLLGIACPEGLRAITPVGFSIDSRTVHPGDLFFAIHGKRFDAHAFVPEVLARGACAAVIHRPLPELGPAEAARCLLVPDTLRAMQELARALLHRWGRPIVGITGSMGKTTAKDLTALTLAPYGRIYASVGNLNNEYGLPLAVFQMLSDGRRMADYDVAVLEMGMNEKGEIARLCEIAPPDVSVVLNVAPVHIENFPDGLEGIAAAKAEIVHGLKPTGTAILNADDPRVARMAAIVLARRQEHSGAQVMYFGRNEASHVTALDVTSRGLLGTTFTLSTLKGQAAVELPLVGEHHISNALAAAAVATHFGVSPDAIAAQLRLAQPGPHRGVVRRYAGGFTVVDDSYNSNPVALQEAVRLLEQVPDARRRIVVAGEMLELGEQSREMHIACGRALARARVDMLLGVAGQARDLVAAAQAEPNHGMITDFVETASEAGRWLANRVQSGDVILIKGSRGVRLETCLEALPA</sequence>
<dbReference type="HAMAP" id="MF_02019">
    <property type="entry name" value="MurF"/>
    <property type="match status" value="1"/>
</dbReference>
<comment type="function">
    <text evidence="10 11">Involved in cell wall formation. Catalyzes the final step in the synthesis of UDP-N-acetylmuramoyl-pentapeptide, the precursor of murein.</text>
</comment>
<dbReference type="PANTHER" id="PTHR43024">
    <property type="entry name" value="UDP-N-ACETYLMURAMOYL-TRIPEPTIDE--D-ALANYL-D-ALANINE LIGASE"/>
    <property type="match status" value="1"/>
</dbReference>
<dbReference type="EMBL" id="CP072642">
    <property type="protein sequence ID" value="QUV94454.1"/>
    <property type="molecule type" value="Genomic_DNA"/>
</dbReference>
<evidence type="ECO:0000313" key="16">
    <source>
        <dbReference type="Proteomes" id="UP000677668"/>
    </source>
</evidence>
<dbReference type="InterPro" id="IPR005863">
    <property type="entry name" value="UDP-N-AcMur_synth"/>
</dbReference>
<dbReference type="Gene3D" id="3.40.1390.10">
    <property type="entry name" value="MurE/MurF, N-terminal domain"/>
    <property type="match status" value="1"/>
</dbReference>
<evidence type="ECO:0000259" key="12">
    <source>
        <dbReference type="Pfam" id="PF01225"/>
    </source>
</evidence>
<evidence type="ECO:0000256" key="8">
    <source>
        <dbReference type="ARBA" id="ARBA00023306"/>
    </source>
</evidence>
<feature type="domain" description="Mur ligase central" evidence="14">
    <location>
        <begin position="109"/>
        <end position="311"/>
    </location>
</feature>
<keyword evidence="16" id="KW-1185">Reference proteome</keyword>
<dbReference type="GO" id="GO:0016874">
    <property type="term" value="F:ligase activity"/>
    <property type="evidence" value="ECO:0007669"/>
    <property type="project" value="UniProtKB-KW"/>
</dbReference>
<evidence type="ECO:0000256" key="5">
    <source>
        <dbReference type="ARBA" id="ARBA00022840"/>
    </source>
</evidence>
<dbReference type="SUPFAM" id="SSF53623">
    <property type="entry name" value="MurD-like peptide ligases, catalytic domain"/>
    <property type="match status" value="1"/>
</dbReference>
<dbReference type="InterPro" id="IPR051046">
    <property type="entry name" value="MurCDEF_CellWall_CoF430Synth"/>
</dbReference>
<dbReference type="Gene3D" id="3.40.1190.10">
    <property type="entry name" value="Mur-like, catalytic domain"/>
    <property type="match status" value="1"/>
</dbReference>
<evidence type="ECO:0000256" key="4">
    <source>
        <dbReference type="ARBA" id="ARBA00022741"/>
    </source>
</evidence>
<keyword evidence="9 10" id="KW-0961">Cell wall biogenesis/degradation</keyword>
<dbReference type="InterPro" id="IPR035911">
    <property type="entry name" value="MurE/MurF_N"/>
</dbReference>
<dbReference type="SUPFAM" id="SSF63418">
    <property type="entry name" value="MurE/MurF N-terminal domain"/>
    <property type="match status" value="1"/>
</dbReference>
<comment type="pathway">
    <text evidence="10 11">Cell wall biogenesis; peptidoglycan biosynthesis.</text>
</comment>
<name>A0ABX8B4M7_9BACT</name>
<evidence type="ECO:0000259" key="14">
    <source>
        <dbReference type="Pfam" id="PF08245"/>
    </source>
</evidence>
<dbReference type="Gene3D" id="3.90.190.20">
    <property type="entry name" value="Mur ligase, C-terminal domain"/>
    <property type="match status" value="1"/>
</dbReference>
<proteinExistence type="inferred from homology"/>
<evidence type="ECO:0000256" key="3">
    <source>
        <dbReference type="ARBA" id="ARBA00022618"/>
    </source>
</evidence>
<gene>
    <name evidence="10" type="primary">murF</name>
    <name evidence="15" type="ORF">J8C05_03125</name>
</gene>
<keyword evidence="7 10" id="KW-0573">Peptidoglycan synthesis</keyword>
<evidence type="ECO:0000256" key="9">
    <source>
        <dbReference type="ARBA" id="ARBA00023316"/>
    </source>
</evidence>
<keyword evidence="3 10" id="KW-0132">Cell division</keyword>
<feature type="binding site" evidence="10">
    <location>
        <begin position="111"/>
        <end position="117"/>
    </location>
    <ligand>
        <name>ATP</name>
        <dbReference type="ChEBI" id="CHEBI:30616"/>
    </ligand>
</feature>
<dbReference type="RefSeq" id="WP_211422746.1">
    <property type="nucleotide sequence ID" value="NZ_CP072642.1"/>
</dbReference>
<evidence type="ECO:0000256" key="10">
    <source>
        <dbReference type="HAMAP-Rule" id="MF_02019"/>
    </source>
</evidence>
<dbReference type="InterPro" id="IPR004101">
    <property type="entry name" value="Mur_ligase_C"/>
</dbReference>
<dbReference type="NCBIfam" id="TIGR01143">
    <property type="entry name" value="murF"/>
    <property type="match status" value="1"/>
</dbReference>